<dbReference type="RefSeq" id="WP_278468112.1">
    <property type="nucleotide sequence ID" value="NZ_JAGZMU010000005.1"/>
</dbReference>
<proteinExistence type="predicted"/>
<comment type="caution">
    <text evidence="1">The sequence shown here is derived from an EMBL/GenBank/DDBJ whole genome shotgun (WGS) entry which is preliminary data.</text>
</comment>
<organism evidence="1 2">
    <name type="scientific">Veillonella parvula</name>
    <name type="common">Staphylococcus parvulus</name>
    <dbReference type="NCBI Taxonomy" id="29466"/>
    <lineage>
        <taxon>Bacteria</taxon>
        <taxon>Bacillati</taxon>
        <taxon>Bacillota</taxon>
        <taxon>Negativicutes</taxon>
        <taxon>Veillonellales</taxon>
        <taxon>Veillonellaceae</taxon>
        <taxon>Veillonella</taxon>
    </lineage>
</organism>
<protein>
    <submittedName>
        <fullName evidence="1">Uncharacterized protein</fullName>
    </submittedName>
</protein>
<dbReference type="AlphaFoldDB" id="A0A942WV72"/>
<gene>
    <name evidence="1" type="ORF">KHZ90_08445</name>
</gene>
<dbReference type="EMBL" id="JAGZMU010000005">
    <property type="protein sequence ID" value="MBS4893790.1"/>
    <property type="molecule type" value="Genomic_DNA"/>
</dbReference>
<accession>A0A942WV72</accession>
<name>A0A942WV72_VEIPA</name>
<sequence length="81" mass="9624">MSDKEVKYYICANFRNGRQIKLNQLKLLSKYNIIKNNSLKYGGIIDYLQGLGFVVDGNTEYKINEYDEYLMSKRRRLARYA</sequence>
<evidence type="ECO:0000313" key="1">
    <source>
        <dbReference type="EMBL" id="MBS4893790.1"/>
    </source>
</evidence>
<reference evidence="1" key="1">
    <citation type="submission" date="2021-02" db="EMBL/GenBank/DDBJ databases">
        <title>Infant gut strain persistence is associated with maternal origin, phylogeny, and functional potential including surface adhesion and iron acquisition.</title>
        <authorList>
            <person name="Lou Y.C."/>
        </authorList>
    </citation>
    <scope>NUCLEOTIDE SEQUENCE</scope>
    <source>
        <strain evidence="1">L3_108_031G1_dasL3_108_031G1_concoct_20</strain>
    </source>
</reference>
<dbReference type="Proteomes" id="UP000778864">
    <property type="component" value="Unassembled WGS sequence"/>
</dbReference>
<evidence type="ECO:0000313" key="2">
    <source>
        <dbReference type="Proteomes" id="UP000778864"/>
    </source>
</evidence>